<dbReference type="EMBL" id="AWFH01000001">
    <property type="protein sequence ID" value="KCZ65139.1"/>
    <property type="molecule type" value="Genomic_DNA"/>
</dbReference>
<evidence type="ECO:0000313" key="3">
    <source>
        <dbReference type="EMBL" id="KCZ65139.1"/>
    </source>
</evidence>
<evidence type="ECO:0000256" key="1">
    <source>
        <dbReference type="SAM" id="SignalP"/>
    </source>
</evidence>
<dbReference type="InterPro" id="IPR021109">
    <property type="entry name" value="Peptidase_aspartic_dom_sf"/>
</dbReference>
<gene>
    <name evidence="3" type="ORF">HY36_01795</name>
</gene>
<dbReference type="OrthoDB" id="9782977at2"/>
<feature type="domain" description="Retropepsin-like aspartic endopeptidase" evidence="2">
    <location>
        <begin position="35"/>
        <end position="166"/>
    </location>
</feature>
<dbReference type="GeneID" id="92499637"/>
<dbReference type="Gene3D" id="2.40.70.10">
    <property type="entry name" value="Acid Proteases"/>
    <property type="match status" value="1"/>
</dbReference>
<dbReference type="PANTHER" id="PTHR38037">
    <property type="entry name" value="ZN_PROTEASE DOMAIN-CONTAINING PROTEIN"/>
    <property type="match status" value="1"/>
</dbReference>
<dbReference type="SUPFAM" id="SSF50630">
    <property type="entry name" value="Acid proteases"/>
    <property type="match status" value="1"/>
</dbReference>
<dbReference type="PANTHER" id="PTHR38037:SF2">
    <property type="entry name" value="ATP-DEPENDENT ZINC PROTEASE DOMAIN-CONTAINING PROTEIN-RELATED"/>
    <property type="match status" value="1"/>
</dbReference>
<dbReference type="Pfam" id="PF05618">
    <property type="entry name" value="Zn_protease"/>
    <property type="match status" value="1"/>
</dbReference>
<name>A0A059EB38_9PROT</name>
<comment type="caution">
    <text evidence="3">The sequence shown here is derived from an EMBL/GenBank/DDBJ whole genome shotgun (WGS) entry which is preliminary data.</text>
</comment>
<feature type="chain" id="PRO_5001577122" description="Retropepsin-like aspartic endopeptidase domain-containing protein" evidence="1">
    <location>
        <begin position="21"/>
        <end position="175"/>
    </location>
</feature>
<keyword evidence="4" id="KW-1185">Reference proteome</keyword>
<evidence type="ECO:0000313" key="4">
    <source>
        <dbReference type="Proteomes" id="UP000024547"/>
    </source>
</evidence>
<keyword evidence="1" id="KW-0732">Signal</keyword>
<dbReference type="eggNOG" id="COG4067">
    <property type="taxonomic scope" value="Bacteria"/>
</dbReference>
<accession>A0A059EB38</accession>
<dbReference type="STRING" id="1280948.HY36_01795"/>
<sequence length="175" mass="19379">MKYFRSIVAAMALLSLPAMSASADSSDRTDDPVTMGYVENVYVGKLGLEMKGKLDTGADSSSVFARDVHIYNKSGKDDWVRFRLVGKNGRTVRYDQNVRRFALIKLKKGGTIRRPVIHLPLCIGGVSGLAEVNLADREEFEYDFLVGREFMASRVLVDSASTFIAPGSCETEDRE</sequence>
<dbReference type="PATRIC" id="fig|1280948.3.peg.353"/>
<protein>
    <recommendedName>
        <fullName evidence="2">Retropepsin-like aspartic endopeptidase domain-containing protein</fullName>
    </recommendedName>
</protein>
<organism evidence="3 4">
    <name type="scientific">Hyphomonas atlantica</name>
    <dbReference type="NCBI Taxonomy" id="1280948"/>
    <lineage>
        <taxon>Bacteria</taxon>
        <taxon>Pseudomonadati</taxon>
        <taxon>Pseudomonadota</taxon>
        <taxon>Alphaproteobacteria</taxon>
        <taxon>Hyphomonadales</taxon>
        <taxon>Hyphomonadaceae</taxon>
        <taxon>Hyphomonas</taxon>
    </lineage>
</organism>
<proteinExistence type="predicted"/>
<dbReference type="RefSeq" id="WP_035547395.1">
    <property type="nucleotide sequence ID" value="NZ_AWFH01000001.1"/>
</dbReference>
<reference evidence="3 4" key="1">
    <citation type="journal article" date="2014" name="Antonie Van Leeuwenhoek">
        <title>Hyphomonas beringensis sp. nov. and Hyphomonas chukchiensis sp. nov., isolated from surface seawater of the Bering Sea and Chukchi Sea.</title>
        <authorList>
            <person name="Li C."/>
            <person name="Lai Q."/>
            <person name="Li G."/>
            <person name="Dong C."/>
            <person name="Wang J."/>
            <person name="Liao Y."/>
            <person name="Shao Z."/>
        </authorList>
    </citation>
    <scope>NUCLEOTIDE SEQUENCE [LARGE SCALE GENOMIC DNA]</scope>
    <source>
        <strain evidence="3 4">22II1-22F38</strain>
    </source>
</reference>
<dbReference type="AlphaFoldDB" id="A0A059EB38"/>
<evidence type="ECO:0000259" key="2">
    <source>
        <dbReference type="Pfam" id="PF05618"/>
    </source>
</evidence>
<dbReference type="InterPro" id="IPR008503">
    <property type="entry name" value="Asp_endopeptidase"/>
</dbReference>
<feature type="signal peptide" evidence="1">
    <location>
        <begin position="1"/>
        <end position="20"/>
    </location>
</feature>
<dbReference type="Proteomes" id="UP000024547">
    <property type="component" value="Unassembled WGS sequence"/>
</dbReference>